<reference evidence="2 3" key="1">
    <citation type="submission" date="2018-12" db="EMBL/GenBank/DDBJ databases">
        <title>bacterium Hansschlegelia zhihuaiae S113.</title>
        <authorList>
            <person name="He J."/>
        </authorList>
    </citation>
    <scope>NUCLEOTIDE SEQUENCE [LARGE SCALE GENOMIC DNA]</scope>
    <source>
        <strain evidence="2 3">S 113</strain>
    </source>
</reference>
<accession>A0A4Q0MJC2</accession>
<comment type="caution">
    <text evidence="2">The sequence shown here is derived from an EMBL/GenBank/DDBJ whole genome shotgun (WGS) entry which is preliminary data.</text>
</comment>
<evidence type="ECO:0000313" key="3">
    <source>
        <dbReference type="Proteomes" id="UP000289708"/>
    </source>
</evidence>
<proteinExistence type="predicted"/>
<keyword evidence="1" id="KW-1133">Transmembrane helix</keyword>
<name>A0A4Q0MJC2_9HYPH</name>
<protein>
    <submittedName>
        <fullName evidence="2">DUF1003 domain-containing protein</fullName>
    </submittedName>
</protein>
<dbReference type="Proteomes" id="UP000289708">
    <property type="component" value="Unassembled WGS sequence"/>
</dbReference>
<dbReference type="PANTHER" id="PTHR41386">
    <property type="entry name" value="INTEGRAL MEMBRANE PROTEIN-RELATED"/>
    <property type="match status" value="1"/>
</dbReference>
<dbReference type="AlphaFoldDB" id="A0A4Q0MJC2"/>
<sequence>MKASDCPPDDEHASFVTAAAHRWFGGHPRTLREAETRVLRHAAARRVITRHPDHGADELTFGQKLADRVAAVGGSWGFIIGFGASLLCWTGLNVLALARPFDPYPFIFLNLLLSMLAAIQAPVIMMSQNRQAAKDRQNAALDYEVNLKAEIEIMGLHDKLDRMRDEHLVALLKKQQEQIELLTRIASGADGSSARTSEASAA</sequence>
<dbReference type="InterPro" id="IPR010406">
    <property type="entry name" value="DUF1003"/>
</dbReference>
<organism evidence="2 3">
    <name type="scientific">Hansschlegelia zhihuaiae</name>
    <dbReference type="NCBI Taxonomy" id="405005"/>
    <lineage>
        <taxon>Bacteria</taxon>
        <taxon>Pseudomonadati</taxon>
        <taxon>Pseudomonadota</taxon>
        <taxon>Alphaproteobacteria</taxon>
        <taxon>Hyphomicrobiales</taxon>
        <taxon>Methylopilaceae</taxon>
        <taxon>Hansschlegelia</taxon>
    </lineage>
</organism>
<dbReference type="EMBL" id="RYFI01000010">
    <property type="protein sequence ID" value="RXF73189.1"/>
    <property type="molecule type" value="Genomic_DNA"/>
</dbReference>
<dbReference type="PANTHER" id="PTHR41386:SF1">
    <property type="entry name" value="MEMBRANE PROTEIN"/>
    <property type="match status" value="1"/>
</dbReference>
<dbReference type="Pfam" id="PF06210">
    <property type="entry name" value="DUF1003"/>
    <property type="match status" value="1"/>
</dbReference>
<gene>
    <name evidence="2" type="ORF">EK403_11950</name>
</gene>
<evidence type="ECO:0000313" key="2">
    <source>
        <dbReference type="EMBL" id="RXF73189.1"/>
    </source>
</evidence>
<feature type="transmembrane region" description="Helical" evidence="1">
    <location>
        <begin position="69"/>
        <end position="92"/>
    </location>
</feature>
<evidence type="ECO:0000256" key="1">
    <source>
        <dbReference type="SAM" id="Phobius"/>
    </source>
</evidence>
<keyword evidence="1" id="KW-0472">Membrane</keyword>
<dbReference type="RefSeq" id="WP_128777720.1">
    <property type="nucleotide sequence ID" value="NZ_RYFI01000010.1"/>
</dbReference>
<keyword evidence="3" id="KW-1185">Reference proteome</keyword>
<feature type="transmembrane region" description="Helical" evidence="1">
    <location>
        <begin position="104"/>
        <end position="126"/>
    </location>
</feature>
<dbReference type="OrthoDB" id="9795736at2"/>
<keyword evidence="1" id="KW-0812">Transmembrane</keyword>